<protein>
    <submittedName>
        <fullName evidence="5">Lrp/AsnC family transcriptional regulator</fullName>
    </submittedName>
</protein>
<evidence type="ECO:0000313" key="5">
    <source>
        <dbReference type="EMBL" id="MFC7459517.1"/>
    </source>
</evidence>
<keyword evidence="1" id="KW-0805">Transcription regulation</keyword>
<name>A0ABW2S972_9BURK</name>
<dbReference type="InterPro" id="IPR036388">
    <property type="entry name" value="WH-like_DNA-bd_sf"/>
</dbReference>
<dbReference type="Pfam" id="PF01037">
    <property type="entry name" value="AsnC_trans_reg"/>
    <property type="match status" value="1"/>
</dbReference>
<gene>
    <name evidence="5" type="ORF">ACFQU0_03640</name>
</gene>
<proteinExistence type="predicted"/>
<keyword evidence="2" id="KW-0238">DNA-binding</keyword>
<dbReference type="PANTHER" id="PTHR30154">
    <property type="entry name" value="LEUCINE-RESPONSIVE REGULATORY PROTEIN"/>
    <property type="match status" value="1"/>
</dbReference>
<keyword evidence="6" id="KW-1185">Reference proteome</keyword>
<sequence>MKEEKIEESLQDHTLDRVDRRILATLQANGRISNQELASTVHLSPAQCNRRHRRLERLGFVKRYEARLDADRLGLGVTAFVHITMERGQFKEVLKFQRTIERMPEILECHAVTGDFDYVCKVVASDLKSLSNFLLGTLAQLPGVNGVRSSICLNELKCTSALPLE</sequence>
<evidence type="ECO:0000259" key="4">
    <source>
        <dbReference type="PROSITE" id="PS50956"/>
    </source>
</evidence>
<keyword evidence="3" id="KW-0804">Transcription</keyword>
<feature type="domain" description="HTH asnC-type" evidence="4">
    <location>
        <begin position="15"/>
        <end position="76"/>
    </location>
</feature>
<dbReference type="SUPFAM" id="SSF46785">
    <property type="entry name" value="Winged helix' DNA-binding domain"/>
    <property type="match status" value="1"/>
</dbReference>
<dbReference type="PANTHER" id="PTHR30154:SF34">
    <property type="entry name" value="TRANSCRIPTIONAL REGULATOR AZLB"/>
    <property type="match status" value="1"/>
</dbReference>
<evidence type="ECO:0000256" key="2">
    <source>
        <dbReference type="ARBA" id="ARBA00023125"/>
    </source>
</evidence>
<dbReference type="InterPro" id="IPR011008">
    <property type="entry name" value="Dimeric_a/b-barrel"/>
</dbReference>
<dbReference type="PRINTS" id="PR00033">
    <property type="entry name" value="HTHASNC"/>
</dbReference>
<dbReference type="SMART" id="SM00344">
    <property type="entry name" value="HTH_ASNC"/>
    <property type="match status" value="1"/>
</dbReference>
<dbReference type="Gene3D" id="1.10.10.10">
    <property type="entry name" value="Winged helix-like DNA-binding domain superfamily/Winged helix DNA-binding domain"/>
    <property type="match status" value="1"/>
</dbReference>
<evidence type="ECO:0000256" key="3">
    <source>
        <dbReference type="ARBA" id="ARBA00023163"/>
    </source>
</evidence>
<dbReference type="InterPro" id="IPR019888">
    <property type="entry name" value="Tscrpt_reg_AsnC-like"/>
</dbReference>
<comment type="caution">
    <text evidence="5">The sequence shown here is derived from an EMBL/GenBank/DDBJ whole genome shotgun (WGS) entry which is preliminary data.</text>
</comment>
<dbReference type="Proteomes" id="UP001596457">
    <property type="component" value="Unassembled WGS sequence"/>
</dbReference>
<dbReference type="SUPFAM" id="SSF54909">
    <property type="entry name" value="Dimeric alpha+beta barrel"/>
    <property type="match status" value="1"/>
</dbReference>
<dbReference type="InterPro" id="IPR019887">
    <property type="entry name" value="Tscrpt_reg_AsnC/Lrp_C"/>
</dbReference>
<dbReference type="RefSeq" id="WP_382198760.1">
    <property type="nucleotide sequence ID" value="NZ_JBHTBZ010000009.1"/>
</dbReference>
<evidence type="ECO:0000313" key="6">
    <source>
        <dbReference type="Proteomes" id="UP001596457"/>
    </source>
</evidence>
<dbReference type="PROSITE" id="PS50956">
    <property type="entry name" value="HTH_ASNC_2"/>
    <property type="match status" value="1"/>
</dbReference>
<dbReference type="InterPro" id="IPR036390">
    <property type="entry name" value="WH_DNA-bd_sf"/>
</dbReference>
<dbReference type="Gene3D" id="3.30.70.920">
    <property type="match status" value="1"/>
</dbReference>
<organism evidence="5 6">
    <name type="scientific">Hydrogenophaga defluvii</name>
    <dbReference type="NCBI Taxonomy" id="249410"/>
    <lineage>
        <taxon>Bacteria</taxon>
        <taxon>Pseudomonadati</taxon>
        <taxon>Pseudomonadota</taxon>
        <taxon>Betaproteobacteria</taxon>
        <taxon>Burkholderiales</taxon>
        <taxon>Comamonadaceae</taxon>
        <taxon>Hydrogenophaga</taxon>
    </lineage>
</organism>
<dbReference type="Pfam" id="PF13412">
    <property type="entry name" value="HTH_24"/>
    <property type="match status" value="1"/>
</dbReference>
<accession>A0ABW2S972</accession>
<dbReference type="InterPro" id="IPR000485">
    <property type="entry name" value="AsnC-type_HTH_dom"/>
</dbReference>
<reference evidence="6" key="1">
    <citation type="journal article" date="2019" name="Int. J. Syst. Evol. Microbiol.">
        <title>The Global Catalogue of Microorganisms (GCM) 10K type strain sequencing project: providing services to taxonomists for standard genome sequencing and annotation.</title>
        <authorList>
            <consortium name="The Broad Institute Genomics Platform"/>
            <consortium name="The Broad Institute Genome Sequencing Center for Infectious Disease"/>
            <person name="Wu L."/>
            <person name="Ma J."/>
        </authorList>
    </citation>
    <scope>NUCLEOTIDE SEQUENCE [LARGE SCALE GENOMIC DNA]</scope>
    <source>
        <strain evidence="6">CCUG 53903</strain>
    </source>
</reference>
<evidence type="ECO:0000256" key="1">
    <source>
        <dbReference type="ARBA" id="ARBA00023015"/>
    </source>
</evidence>
<dbReference type="EMBL" id="JBHTBZ010000009">
    <property type="protein sequence ID" value="MFC7459517.1"/>
    <property type="molecule type" value="Genomic_DNA"/>
</dbReference>